<dbReference type="Proteomes" id="UP001164929">
    <property type="component" value="Chromosome 6"/>
</dbReference>
<keyword evidence="1" id="KW-0732">Signal</keyword>
<dbReference type="AlphaFoldDB" id="A0AAD6QLR5"/>
<protein>
    <submittedName>
        <fullName evidence="2">Uncharacterized protein</fullName>
    </submittedName>
</protein>
<gene>
    <name evidence="2" type="ORF">NC653_015953</name>
</gene>
<name>A0AAD6QLR5_9ROSI</name>
<comment type="caution">
    <text evidence="2">The sequence shown here is derived from an EMBL/GenBank/DDBJ whole genome shotgun (WGS) entry which is preliminary data.</text>
</comment>
<sequence length="53" mass="6323">MTHLILLLLCISRKHFQSLSRNLVDSSYLIQMIMGEKDELNMIRSIKLFFFYA</sequence>
<organism evidence="2 3">
    <name type="scientific">Populus alba x Populus x berolinensis</name>
    <dbReference type="NCBI Taxonomy" id="444605"/>
    <lineage>
        <taxon>Eukaryota</taxon>
        <taxon>Viridiplantae</taxon>
        <taxon>Streptophyta</taxon>
        <taxon>Embryophyta</taxon>
        <taxon>Tracheophyta</taxon>
        <taxon>Spermatophyta</taxon>
        <taxon>Magnoliopsida</taxon>
        <taxon>eudicotyledons</taxon>
        <taxon>Gunneridae</taxon>
        <taxon>Pentapetalae</taxon>
        <taxon>rosids</taxon>
        <taxon>fabids</taxon>
        <taxon>Malpighiales</taxon>
        <taxon>Salicaceae</taxon>
        <taxon>Saliceae</taxon>
        <taxon>Populus</taxon>
    </lineage>
</organism>
<evidence type="ECO:0000313" key="3">
    <source>
        <dbReference type="Proteomes" id="UP001164929"/>
    </source>
</evidence>
<proteinExistence type="predicted"/>
<keyword evidence="3" id="KW-1185">Reference proteome</keyword>
<evidence type="ECO:0000256" key="1">
    <source>
        <dbReference type="SAM" id="SignalP"/>
    </source>
</evidence>
<accession>A0AAD6QLR5</accession>
<reference evidence="2" key="1">
    <citation type="journal article" date="2023" name="Mol. Ecol. Resour.">
        <title>Chromosome-level genome assembly of a triploid poplar Populus alba 'Berolinensis'.</title>
        <authorList>
            <person name="Chen S."/>
            <person name="Yu Y."/>
            <person name="Wang X."/>
            <person name="Wang S."/>
            <person name="Zhang T."/>
            <person name="Zhou Y."/>
            <person name="He R."/>
            <person name="Meng N."/>
            <person name="Wang Y."/>
            <person name="Liu W."/>
            <person name="Liu Z."/>
            <person name="Liu J."/>
            <person name="Guo Q."/>
            <person name="Huang H."/>
            <person name="Sederoff R.R."/>
            <person name="Wang G."/>
            <person name="Qu G."/>
            <person name="Chen S."/>
        </authorList>
    </citation>
    <scope>NUCLEOTIDE SEQUENCE</scope>
    <source>
        <strain evidence="2">SC-2020</strain>
    </source>
</reference>
<feature type="chain" id="PRO_5041936451" evidence="1">
    <location>
        <begin position="17"/>
        <end position="53"/>
    </location>
</feature>
<evidence type="ECO:0000313" key="2">
    <source>
        <dbReference type="EMBL" id="KAJ6992713.1"/>
    </source>
</evidence>
<dbReference type="EMBL" id="JAQIZT010000006">
    <property type="protein sequence ID" value="KAJ6992713.1"/>
    <property type="molecule type" value="Genomic_DNA"/>
</dbReference>
<feature type="signal peptide" evidence="1">
    <location>
        <begin position="1"/>
        <end position="16"/>
    </location>
</feature>